<sequence>MASSYDPSVIIQAAEEKLFNGDFEGGQMIYQSALLTWVDDAREGVSKVDPETIQEAVASLWLAYAAFLTKAKQFKSATEAYEQAVACQIAGSVGRVWLEYARFAEDRGKLKTAQDIYIRALIGEGGKPSSIVDEQDQNLLWNEFLEMMRKSNSDLTLPALQSAVYAEQNGVHLTSAAPEPTPSSVPSSNLGQSRKRTSEVLNTDNTELSGGTPSLTHVVTAESVDIESKAFAEELQHQSLPPDIAAAWMVRDGNGPALPPEPPLFEPSPPKLADPTAKDILGVDMALQLVERILSPSGSILLEVCRGLWSMQALQEKKSNEAVDALDTTMKAESEKLEVSLESRLTVASGEAVLAMNANARSEFQNTCGQQRQGLLTGIAWEFRNLLYIQQQILSKMKVPGFEGPTVDPNTIDLQARVCSYLHSAFFLRTRVGKEPHVTMLKGHINALQKEKERQPSNSPIPRSFGGQQPPIVPPPQNNYNYMMSQMQYQQEQQPGMIMMQHPGQMNMYNNQMQVPMPPPPPGFYGNQKQQYPPPPPPYYR</sequence>
<name>A0A1Z5JDQ3_FISSO</name>
<reference evidence="2 3" key="1">
    <citation type="journal article" date="2015" name="Plant Cell">
        <title>Oil accumulation by the oleaginous diatom Fistulifera solaris as revealed by the genome and transcriptome.</title>
        <authorList>
            <person name="Tanaka T."/>
            <person name="Maeda Y."/>
            <person name="Veluchamy A."/>
            <person name="Tanaka M."/>
            <person name="Abida H."/>
            <person name="Marechal E."/>
            <person name="Bowler C."/>
            <person name="Muto M."/>
            <person name="Sunaga Y."/>
            <person name="Tanaka M."/>
            <person name="Yoshino T."/>
            <person name="Taniguchi T."/>
            <person name="Fukuda Y."/>
            <person name="Nemoto M."/>
            <person name="Matsumoto M."/>
            <person name="Wong P.S."/>
            <person name="Aburatani S."/>
            <person name="Fujibuchi W."/>
        </authorList>
    </citation>
    <scope>NUCLEOTIDE SEQUENCE [LARGE SCALE GENOMIC DNA]</scope>
    <source>
        <strain evidence="2 3">JPCC DA0580</strain>
    </source>
</reference>
<dbReference type="InterPro" id="IPR011990">
    <property type="entry name" value="TPR-like_helical_dom_sf"/>
</dbReference>
<evidence type="ECO:0000256" key="1">
    <source>
        <dbReference type="SAM" id="MobiDB-lite"/>
    </source>
</evidence>
<dbReference type="Gene3D" id="1.25.40.10">
    <property type="entry name" value="Tetratricopeptide repeat domain"/>
    <property type="match status" value="1"/>
</dbReference>
<proteinExistence type="predicted"/>
<gene>
    <name evidence="2" type="ORF">FisN_17Lh184</name>
</gene>
<accession>A0A1Z5JDQ3</accession>
<dbReference type="SUPFAM" id="SSF48452">
    <property type="entry name" value="TPR-like"/>
    <property type="match status" value="1"/>
</dbReference>
<feature type="compositionally biased region" description="Polar residues" evidence="1">
    <location>
        <begin position="199"/>
        <end position="213"/>
    </location>
</feature>
<dbReference type="Proteomes" id="UP000198406">
    <property type="component" value="Unassembled WGS sequence"/>
</dbReference>
<dbReference type="AlphaFoldDB" id="A0A1Z5JDQ3"/>
<feature type="region of interest" description="Disordered" evidence="1">
    <location>
        <begin position="510"/>
        <end position="541"/>
    </location>
</feature>
<dbReference type="OrthoDB" id="44956at2759"/>
<organism evidence="2 3">
    <name type="scientific">Fistulifera solaris</name>
    <name type="common">Oleaginous diatom</name>
    <dbReference type="NCBI Taxonomy" id="1519565"/>
    <lineage>
        <taxon>Eukaryota</taxon>
        <taxon>Sar</taxon>
        <taxon>Stramenopiles</taxon>
        <taxon>Ochrophyta</taxon>
        <taxon>Bacillariophyta</taxon>
        <taxon>Bacillariophyceae</taxon>
        <taxon>Bacillariophycidae</taxon>
        <taxon>Naviculales</taxon>
        <taxon>Naviculaceae</taxon>
        <taxon>Fistulifera</taxon>
    </lineage>
</organism>
<evidence type="ECO:0000313" key="2">
    <source>
        <dbReference type="EMBL" id="GAX11908.1"/>
    </source>
</evidence>
<feature type="region of interest" description="Disordered" evidence="1">
    <location>
        <begin position="174"/>
        <end position="213"/>
    </location>
</feature>
<keyword evidence="3" id="KW-1185">Reference proteome</keyword>
<protein>
    <submittedName>
        <fullName evidence="2">Uncharacterized protein</fullName>
    </submittedName>
</protein>
<feature type="compositionally biased region" description="Polar residues" evidence="1">
    <location>
        <begin position="182"/>
        <end position="192"/>
    </location>
</feature>
<evidence type="ECO:0000313" key="3">
    <source>
        <dbReference type="Proteomes" id="UP000198406"/>
    </source>
</evidence>
<comment type="caution">
    <text evidence="2">The sequence shown here is derived from an EMBL/GenBank/DDBJ whole genome shotgun (WGS) entry which is preliminary data.</text>
</comment>
<dbReference type="InParanoid" id="A0A1Z5JDQ3"/>
<feature type="region of interest" description="Disordered" evidence="1">
    <location>
        <begin position="449"/>
        <end position="471"/>
    </location>
</feature>
<feature type="compositionally biased region" description="Pro residues" evidence="1">
    <location>
        <begin position="532"/>
        <end position="541"/>
    </location>
</feature>
<dbReference type="EMBL" id="BDSP01000046">
    <property type="protein sequence ID" value="GAX11908.1"/>
    <property type="molecule type" value="Genomic_DNA"/>
</dbReference>